<dbReference type="PANTHER" id="PTHR22752:SF14">
    <property type="entry name" value="G-PROTEIN COUPLED RECEPTORS FAMILY 1 PROFILE DOMAIN-CONTAINING PROTEIN"/>
    <property type="match status" value="1"/>
</dbReference>
<feature type="transmembrane region" description="Helical" evidence="9">
    <location>
        <begin position="243"/>
        <end position="264"/>
    </location>
</feature>
<name>A0AAN8G132_PATCE</name>
<feature type="transmembrane region" description="Helical" evidence="9">
    <location>
        <begin position="188"/>
        <end position="210"/>
    </location>
</feature>
<evidence type="ECO:0000256" key="7">
    <source>
        <dbReference type="ARBA" id="ARBA00023170"/>
    </source>
</evidence>
<dbReference type="Proteomes" id="UP001347796">
    <property type="component" value="Unassembled WGS sequence"/>
</dbReference>
<feature type="transmembrane region" description="Helical" evidence="9">
    <location>
        <begin position="284"/>
        <end position="303"/>
    </location>
</feature>
<accession>A0AAN8G132</accession>
<keyword evidence="5" id="KW-0297">G-protein coupled receptor</keyword>
<evidence type="ECO:0000313" key="12">
    <source>
        <dbReference type="Proteomes" id="UP001347796"/>
    </source>
</evidence>
<evidence type="ECO:0000313" key="11">
    <source>
        <dbReference type="EMBL" id="KAK6165901.1"/>
    </source>
</evidence>
<dbReference type="PANTHER" id="PTHR22752">
    <property type="entry name" value="G PROTEIN-COUPLED RECEPTOR"/>
    <property type="match status" value="1"/>
</dbReference>
<evidence type="ECO:0000256" key="6">
    <source>
        <dbReference type="ARBA" id="ARBA00023136"/>
    </source>
</evidence>
<keyword evidence="8" id="KW-0807">Transducer</keyword>
<dbReference type="EMBL" id="JAZGQO010000021">
    <property type="protein sequence ID" value="KAK6165901.1"/>
    <property type="molecule type" value="Genomic_DNA"/>
</dbReference>
<evidence type="ECO:0000259" key="10">
    <source>
        <dbReference type="PROSITE" id="PS50262"/>
    </source>
</evidence>
<gene>
    <name evidence="11" type="ORF">SNE40_022717</name>
</gene>
<keyword evidence="12" id="KW-1185">Reference proteome</keyword>
<dbReference type="GO" id="GO:0005886">
    <property type="term" value="C:plasma membrane"/>
    <property type="evidence" value="ECO:0007669"/>
    <property type="project" value="UniProtKB-SubCell"/>
</dbReference>
<dbReference type="AlphaFoldDB" id="A0AAN8G132"/>
<comment type="subcellular location">
    <subcellularLocation>
        <location evidence="1">Cell membrane</location>
        <topology evidence="1">Multi-pass membrane protein</topology>
    </subcellularLocation>
</comment>
<evidence type="ECO:0000256" key="5">
    <source>
        <dbReference type="ARBA" id="ARBA00023040"/>
    </source>
</evidence>
<keyword evidence="3 9" id="KW-0812">Transmembrane</keyword>
<proteinExistence type="predicted"/>
<dbReference type="SMART" id="SM01381">
    <property type="entry name" value="7TM_GPCR_Srsx"/>
    <property type="match status" value="1"/>
</dbReference>
<dbReference type="PROSITE" id="PS50262">
    <property type="entry name" value="G_PROTEIN_RECEP_F1_2"/>
    <property type="match status" value="1"/>
</dbReference>
<feature type="transmembrane region" description="Helical" evidence="9">
    <location>
        <begin position="143"/>
        <end position="168"/>
    </location>
</feature>
<comment type="caution">
    <text evidence="11">The sequence shown here is derived from an EMBL/GenBank/DDBJ whole genome shotgun (WGS) entry which is preliminary data.</text>
</comment>
<keyword evidence="6 9" id="KW-0472">Membrane</keyword>
<evidence type="ECO:0000256" key="3">
    <source>
        <dbReference type="ARBA" id="ARBA00022692"/>
    </source>
</evidence>
<evidence type="ECO:0000256" key="8">
    <source>
        <dbReference type="ARBA" id="ARBA00023224"/>
    </source>
</evidence>
<feature type="domain" description="G-protein coupled receptors family 1 profile" evidence="10">
    <location>
        <begin position="45"/>
        <end position="301"/>
    </location>
</feature>
<organism evidence="11 12">
    <name type="scientific">Patella caerulea</name>
    <name type="common">Rayed Mediterranean limpet</name>
    <dbReference type="NCBI Taxonomy" id="87958"/>
    <lineage>
        <taxon>Eukaryota</taxon>
        <taxon>Metazoa</taxon>
        <taxon>Spiralia</taxon>
        <taxon>Lophotrochozoa</taxon>
        <taxon>Mollusca</taxon>
        <taxon>Gastropoda</taxon>
        <taxon>Patellogastropoda</taxon>
        <taxon>Patelloidea</taxon>
        <taxon>Patellidae</taxon>
        <taxon>Patella</taxon>
    </lineage>
</organism>
<keyword evidence="7" id="KW-0675">Receptor</keyword>
<dbReference type="PRINTS" id="PR00237">
    <property type="entry name" value="GPCRRHODOPSN"/>
</dbReference>
<evidence type="ECO:0000256" key="9">
    <source>
        <dbReference type="SAM" id="Phobius"/>
    </source>
</evidence>
<dbReference type="GO" id="GO:0004930">
    <property type="term" value="F:G protein-coupled receptor activity"/>
    <property type="evidence" value="ECO:0007669"/>
    <property type="project" value="UniProtKB-KW"/>
</dbReference>
<dbReference type="SUPFAM" id="SSF81321">
    <property type="entry name" value="Family A G protein-coupled receptor-like"/>
    <property type="match status" value="1"/>
</dbReference>
<evidence type="ECO:0000256" key="2">
    <source>
        <dbReference type="ARBA" id="ARBA00022475"/>
    </source>
</evidence>
<keyword evidence="2" id="KW-1003">Cell membrane</keyword>
<sequence length="338" mass="38504">MYGDNETSILTLNQTVNATSEKWELSFSATMATILSISSFLTLVGNTMVVTVVIKHPGMRTRTNLFLMNLALADFLVGLLPVPFAISTLIMGTWIFGDVLCTIVGFLNAFCLVASIHTLMYISIHKCYSITRPFSDPFKLRRILIMMAAAWLWAGFSATITVTGLTYVHYKPGTSQCGPQYPHDIKSYIHHYIIQATNIIIPLVIMIYCYGRMFYEIRKHAVRLQKNSTIEGDVLLAQQKRAFWTLFIVLACFIVCWLPYHGYASYLVITKSFKSTNFLRHFNPVAYMFGYINSACNPIIYALRSPSFRQGYKEILCRSSGYLISDDKTECRKNNRRI</sequence>
<dbReference type="Gene3D" id="1.20.1070.10">
    <property type="entry name" value="Rhodopsin 7-helix transmembrane proteins"/>
    <property type="match status" value="1"/>
</dbReference>
<evidence type="ECO:0000256" key="1">
    <source>
        <dbReference type="ARBA" id="ARBA00004651"/>
    </source>
</evidence>
<dbReference type="InterPro" id="IPR017452">
    <property type="entry name" value="GPCR_Rhodpsn_7TM"/>
</dbReference>
<feature type="transmembrane region" description="Helical" evidence="9">
    <location>
        <begin position="102"/>
        <end position="122"/>
    </location>
</feature>
<evidence type="ECO:0000256" key="4">
    <source>
        <dbReference type="ARBA" id="ARBA00022989"/>
    </source>
</evidence>
<feature type="transmembrane region" description="Helical" evidence="9">
    <location>
        <begin position="66"/>
        <end position="96"/>
    </location>
</feature>
<feature type="transmembrane region" description="Helical" evidence="9">
    <location>
        <begin position="31"/>
        <end position="54"/>
    </location>
</feature>
<dbReference type="CDD" id="cd00637">
    <property type="entry name" value="7tm_classA_rhodopsin-like"/>
    <property type="match status" value="1"/>
</dbReference>
<reference evidence="11 12" key="1">
    <citation type="submission" date="2024-01" db="EMBL/GenBank/DDBJ databases">
        <title>The genome of the rayed Mediterranean limpet Patella caerulea (Linnaeus, 1758).</title>
        <authorList>
            <person name="Anh-Thu Weber A."/>
            <person name="Halstead-Nussloch G."/>
        </authorList>
    </citation>
    <scope>NUCLEOTIDE SEQUENCE [LARGE SCALE GENOMIC DNA]</scope>
    <source>
        <strain evidence="11">AATW-2023a</strain>
        <tissue evidence="11">Whole specimen</tissue>
    </source>
</reference>
<keyword evidence="4 9" id="KW-1133">Transmembrane helix</keyword>
<dbReference type="Pfam" id="PF00001">
    <property type="entry name" value="7tm_1"/>
    <property type="match status" value="1"/>
</dbReference>
<dbReference type="InterPro" id="IPR000276">
    <property type="entry name" value="GPCR_Rhodpsn"/>
</dbReference>
<protein>
    <recommendedName>
        <fullName evidence="10">G-protein coupled receptors family 1 profile domain-containing protein</fullName>
    </recommendedName>
</protein>